<dbReference type="STRING" id="571915.CMUST_01075"/>
<sequence length="88" mass="9625">MNYLEIMPNELSCRSGQIAAEIRAELARQEKTVNDLADEVGMPISTARRSVKGQRPFNVDELFAVCGVLGLGMVELIERASNEQTTAA</sequence>
<dbReference type="KEGG" id="cmv:CMUST_01075"/>
<dbReference type="RefSeq" id="WP_047260955.1">
    <property type="nucleotide sequence ID" value="NZ_CP011542.1"/>
</dbReference>
<dbReference type="OrthoDB" id="4775426at2"/>
<protein>
    <recommendedName>
        <fullName evidence="1">HTH cro/C1-type domain-containing protein</fullName>
    </recommendedName>
</protein>
<evidence type="ECO:0000259" key="1">
    <source>
        <dbReference type="SMART" id="SM00530"/>
    </source>
</evidence>
<dbReference type="GO" id="GO:0003677">
    <property type="term" value="F:DNA binding"/>
    <property type="evidence" value="ECO:0007669"/>
    <property type="project" value="InterPro"/>
</dbReference>
<dbReference type="CDD" id="cd00093">
    <property type="entry name" value="HTH_XRE"/>
    <property type="match status" value="1"/>
</dbReference>
<dbReference type="InterPro" id="IPR010982">
    <property type="entry name" value="Lambda_DNA-bd_dom_sf"/>
</dbReference>
<evidence type="ECO:0000313" key="2">
    <source>
        <dbReference type="EMBL" id="AKK04565.1"/>
    </source>
</evidence>
<gene>
    <name evidence="2" type="ORF">CMUST_01075</name>
</gene>
<dbReference type="SUPFAM" id="SSF47413">
    <property type="entry name" value="lambda repressor-like DNA-binding domains"/>
    <property type="match status" value="1"/>
</dbReference>
<evidence type="ECO:0000313" key="3">
    <source>
        <dbReference type="Proteomes" id="UP000035199"/>
    </source>
</evidence>
<dbReference type="SMART" id="SM00530">
    <property type="entry name" value="HTH_XRE"/>
    <property type="match status" value="1"/>
</dbReference>
<dbReference type="AlphaFoldDB" id="A0A0G3GVJ7"/>
<feature type="domain" description="HTH cro/C1-type" evidence="1">
    <location>
        <begin position="21"/>
        <end position="76"/>
    </location>
</feature>
<accession>A0A0G3GVJ7</accession>
<dbReference type="PATRIC" id="fig|571915.4.peg.220"/>
<dbReference type="EMBL" id="CP011542">
    <property type="protein sequence ID" value="AKK04565.1"/>
    <property type="molecule type" value="Genomic_DNA"/>
</dbReference>
<keyword evidence="3" id="KW-1185">Reference proteome</keyword>
<proteinExistence type="predicted"/>
<dbReference type="Gene3D" id="1.10.260.40">
    <property type="entry name" value="lambda repressor-like DNA-binding domains"/>
    <property type="match status" value="1"/>
</dbReference>
<dbReference type="Proteomes" id="UP000035199">
    <property type="component" value="Chromosome"/>
</dbReference>
<organism evidence="2 3">
    <name type="scientific">Corynebacterium mustelae</name>
    <dbReference type="NCBI Taxonomy" id="571915"/>
    <lineage>
        <taxon>Bacteria</taxon>
        <taxon>Bacillati</taxon>
        <taxon>Actinomycetota</taxon>
        <taxon>Actinomycetes</taxon>
        <taxon>Mycobacteriales</taxon>
        <taxon>Corynebacteriaceae</taxon>
        <taxon>Corynebacterium</taxon>
    </lineage>
</organism>
<dbReference type="InterPro" id="IPR001387">
    <property type="entry name" value="Cro/C1-type_HTH"/>
</dbReference>
<reference evidence="2 3" key="1">
    <citation type="journal article" date="2015" name="Genome Announc.">
        <title>Complete Genome Sequence of the Type Strain Corynebacterium mustelae DSM 45274, Isolated from Various Tissues of a Male Ferret with Lethal Sepsis.</title>
        <authorList>
            <person name="Ruckert C."/>
            <person name="Eimer J."/>
            <person name="Winkler A."/>
            <person name="Tauch A."/>
        </authorList>
    </citation>
    <scope>NUCLEOTIDE SEQUENCE [LARGE SCALE GENOMIC DNA]</scope>
    <source>
        <strain evidence="2 3">DSM 45274</strain>
    </source>
</reference>
<reference evidence="3" key="2">
    <citation type="submission" date="2015-05" db="EMBL/GenBank/DDBJ databases">
        <title>Complete genome sequence of Corynebacterium mustelae DSM 45274, isolated from various tissues of a male ferret with lethal sepsis.</title>
        <authorList>
            <person name="Ruckert C."/>
            <person name="Albersmeier A."/>
            <person name="Winkler A."/>
            <person name="Tauch A."/>
        </authorList>
    </citation>
    <scope>NUCLEOTIDE SEQUENCE [LARGE SCALE GENOMIC DNA]</scope>
    <source>
        <strain evidence="3">DSM 45274</strain>
    </source>
</reference>
<name>A0A0G3GVJ7_9CORY</name>